<keyword evidence="4" id="KW-0812">Transmembrane</keyword>
<dbReference type="Proteomes" id="UP000321058">
    <property type="component" value="Unassembled WGS sequence"/>
</dbReference>
<keyword evidence="7" id="KW-0626">Porin</keyword>
<gene>
    <name evidence="13" type="ORF">RSO01_58160</name>
</gene>
<comment type="subcellular location">
    <subcellularLocation>
        <location evidence="1">Cell outer membrane</location>
        <topology evidence="1">Multi-pass membrane protein</topology>
    </subcellularLocation>
</comment>
<accession>A0A512NI81</accession>
<keyword evidence="6" id="KW-0406">Ion transport</keyword>
<evidence type="ECO:0000256" key="4">
    <source>
        <dbReference type="ARBA" id="ARBA00022692"/>
    </source>
</evidence>
<dbReference type="InterPro" id="IPR006665">
    <property type="entry name" value="OmpA-like"/>
</dbReference>
<dbReference type="InterPro" id="IPR011250">
    <property type="entry name" value="OMP/PagP_B-barrel"/>
</dbReference>
<dbReference type="SUPFAM" id="SSF56925">
    <property type="entry name" value="OMPA-like"/>
    <property type="match status" value="1"/>
</dbReference>
<dbReference type="InterPro" id="IPR036737">
    <property type="entry name" value="OmpA-like_sf"/>
</dbReference>
<dbReference type="GO" id="GO:0046930">
    <property type="term" value="C:pore complex"/>
    <property type="evidence" value="ECO:0007669"/>
    <property type="project" value="UniProtKB-KW"/>
</dbReference>
<evidence type="ECO:0000313" key="14">
    <source>
        <dbReference type="Proteomes" id="UP000321058"/>
    </source>
</evidence>
<evidence type="ECO:0000256" key="10">
    <source>
        <dbReference type="PROSITE-ProRule" id="PRU00473"/>
    </source>
</evidence>
<evidence type="ECO:0000256" key="1">
    <source>
        <dbReference type="ARBA" id="ARBA00004571"/>
    </source>
</evidence>
<sequence length="316" mass="33537">MFKKSLLAAAVALVLPVAANAQTGTQYPGFYIGAEGGLNWLLNNNSYQMDTGWAAGGKIGYDFVGPRIEVEGLYHSNTGTGNVLFPGGVANVRGRIDQVSVMANLLYDFNIGGPIVPFIGAGAGIAFVDSTIQGCNMCSTQFAYQGIIGVGYNITDAFRINLDGRYYGTTNPGAFTNNNIMTMLSLTYKFGQPEMAPPPPPAAAPVAPPSFMVFFDWDRSNLSDQALNTIRQAAAAFKSKGNARITATGHTDTSGPESYNMALSLRRANAVKDALVREGVPAQAIAVIGRGEQGLLVQTGDGVREPQNRRVEIVVQ</sequence>
<dbReference type="PANTHER" id="PTHR30329:SF21">
    <property type="entry name" value="LIPOPROTEIN YIAD-RELATED"/>
    <property type="match status" value="1"/>
</dbReference>
<evidence type="ECO:0000256" key="3">
    <source>
        <dbReference type="ARBA" id="ARBA00022452"/>
    </source>
</evidence>
<dbReference type="PROSITE" id="PS51123">
    <property type="entry name" value="OMPA_2"/>
    <property type="match status" value="1"/>
</dbReference>
<evidence type="ECO:0000256" key="5">
    <source>
        <dbReference type="ARBA" id="ARBA00022729"/>
    </source>
</evidence>
<dbReference type="Pfam" id="PF00691">
    <property type="entry name" value="OmpA"/>
    <property type="match status" value="1"/>
</dbReference>
<keyword evidence="5 11" id="KW-0732">Signal</keyword>
<organism evidence="13 14">
    <name type="scientific">Reyranella soli</name>
    <dbReference type="NCBI Taxonomy" id="1230389"/>
    <lineage>
        <taxon>Bacteria</taxon>
        <taxon>Pseudomonadati</taxon>
        <taxon>Pseudomonadota</taxon>
        <taxon>Alphaproteobacteria</taxon>
        <taxon>Hyphomicrobiales</taxon>
        <taxon>Reyranellaceae</taxon>
        <taxon>Reyranella</taxon>
    </lineage>
</organism>
<dbReference type="GO" id="GO:0006811">
    <property type="term" value="P:monoatomic ion transport"/>
    <property type="evidence" value="ECO:0007669"/>
    <property type="project" value="UniProtKB-KW"/>
</dbReference>
<dbReference type="CDD" id="cd07185">
    <property type="entry name" value="OmpA_C-like"/>
    <property type="match status" value="1"/>
</dbReference>
<dbReference type="GO" id="GO:0009279">
    <property type="term" value="C:cell outer membrane"/>
    <property type="evidence" value="ECO:0007669"/>
    <property type="project" value="UniProtKB-SubCell"/>
</dbReference>
<dbReference type="InterPro" id="IPR050330">
    <property type="entry name" value="Bact_OuterMem_StrucFunc"/>
</dbReference>
<feature type="signal peptide" evidence="11">
    <location>
        <begin position="1"/>
        <end position="21"/>
    </location>
</feature>
<evidence type="ECO:0000259" key="12">
    <source>
        <dbReference type="PROSITE" id="PS51123"/>
    </source>
</evidence>
<keyword evidence="9" id="KW-0998">Cell outer membrane</keyword>
<protein>
    <submittedName>
        <fullName evidence="13">Membrane protein</fullName>
    </submittedName>
</protein>
<dbReference type="AlphaFoldDB" id="A0A512NI81"/>
<dbReference type="OrthoDB" id="189250at2"/>
<dbReference type="RefSeq" id="WP_147154048.1">
    <property type="nucleotide sequence ID" value="NZ_BKAJ01000107.1"/>
</dbReference>
<proteinExistence type="predicted"/>
<dbReference type="Pfam" id="PF13505">
    <property type="entry name" value="OMP_b-brl"/>
    <property type="match status" value="1"/>
</dbReference>
<name>A0A512NI81_9HYPH</name>
<evidence type="ECO:0000256" key="6">
    <source>
        <dbReference type="ARBA" id="ARBA00023065"/>
    </source>
</evidence>
<feature type="domain" description="OmpA-like" evidence="12">
    <location>
        <begin position="202"/>
        <end position="316"/>
    </location>
</feature>
<dbReference type="SUPFAM" id="SSF103088">
    <property type="entry name" value="OmpA-like"/>
    <property type="match status" value="1"/>
</dbReference>
<evidence type="ECO:0000256" key="8">
    <source>
        <dbReference type="ARBA" id="ARBA00023136"/>
    </source>
</evidence>
<reference evidence="13 14" key="1">
    <citation type="submission" date="2019-07" db="EMBL/GenBank/DDBJ databases">
        <title>Whole genome shotgun sequence of Reyranella soli NBRC 108950.</title>
        <authorList>
            <person name="Hosoyama A."/>
            <person name="Uohara A."/>
            <person name="Ohji S."/>
            <person name="Ichikawa N."/>
        </authorList>
    </citation>
    <scope>NUCLEOTIDE SEQUENCE [LARGE SCALE GENOMIC DNA]</scope>
    <source>
        <strain evidence="13 14">NBRC 108950</strain>
    </source>
</reference>
<dbReference type="InterPro" id="IPR006664">
    <property type="entry name" value="OMP_bac"/>
</dbReference>
<evidence type="ECO:0000256" key="11">
    <source>
        <dbReference type="SAM" id="SignalP"/>
    </source>
</evidence>
<dbReference type="GO" id="GO:0015288">
    <property type="term" value="F:porin activity"/>
    <property type="evidence" value="ECO:0007669"/>
    <property type="project" value="UniProtKB-KW"/>
</dbReference>
<evidence type="ECO:0000256" key="9">
    <source>
        <dbReference type="ARBA" id="ARBA00023237"/>
    </source>
</evidence>
<evidence type="ECO:0000313" key="13">
    <source>
        <dbReference type="EMBL" id="GEP58650.1"/>
    </source>
</evidence>
<evidence type="ECO:0000256" key="2">
    <source>
        <dbReference type="ARBA" id="ARBA00022448"/>
    </source>
</evidence>
<keyword evidence="14" id="KW-1185">Reference proteome</keyword>
<evidence type="ECO:0000256" key="7">
    <source>
        <dbReference type="ARBA" id="ARBA00023114"/>
    </source>
</evidence>
<keyword evidence="2" id="KW-0813">Transport</keyword>
<dbReference type="Gene3D" id="2.40.160.20">
    <property type="match status" value="1"/>
</dbReference>
<dbReference type="EMBL" id="BKAJ01000107">
    <property type="protein sequence ID" value="GEP58650.1"/>
    <property type="molecule type" value="Genomic_DNA"/>
</dbReference>
<keyword evidence="3" id="KW-1134">Transmembrane beta strand</keyword>
<dbReference type="InterPro" id="IPR027385">
    <property type="entry name" value="Beta-barrel_OMP"/>
</dbReference>
<comment type="caution">
    <text evidence="13">The sequence shown here is derived from an EMBL/GenBank/DDBJ whole genome shotgun (WGS) entry which is preliminary data.</text>
</comment>
<dbReference type="PANTHER" id="PTHR30329">
    <property type="entry name" value="STATOR ELEMENT OF FLAGELLAR MOTOR COMPLEX"/>
    <property type="match status" value="1"/>
</dbReference>
<dbReference type="PRINTS" id="PR01021">
    <property type="entry name" value="OMPADOMAIN"/>
</dbReference>
<keyword evidence="8 10" id="KW-0472">Membrane</keyword>
<dbReference type="Gene3D" id="3.30.1330.60">
    <property type="entry name" value="OmpA-like domain"/>
    <property type="match status" value="1"/>
</dbReference>
<feature type="chain" id="PRO_5021771218" evidence="11">
    <location>
        <begin position="22"/>
        <end position="316"/>
    </location>
</feature>